<dbReference type="STRING" id="29422.Lbru_0257"/>
<protein>
    <submittedName>
        <fullName evidence="5">Tetratricopeptide repeat protein</fullName>
    </submittedName>
</protein>
<dbReference type="Pfam" id="PF13181">
    <property type="entry name" value="TPR_8"/>
    <property type="match status" value="2"/>
</dbReference>
<dbReference type="AlphaFoldDB" id="A0A0W0SUT6"/>
<dbReference type="PROSITE" id="PS50005">
    <property type="entry name" value="TPR"/>
    <property type="match status" value="1"/>
</dbReference>
<keyword evidence="4" id="KW-0812">Transmembrane</keyword>
<evidence type="ECO:0000256" key="1">
    <source>
        <dbReference type="ARBA" id="ARBA00022737"/>
    </source>
</evidence>
<dbReference type="OrthoDB" id="9815894at2"/>
<evidence type="ECO:0000256" key="2">
    <source>
        <dbReference type="ARBA" id="ARBA00022803"/>
    </source>
</evidence>
<dbReference type="InterPro" id="IPR011990">
    <property type="entry name" value="TPR-like_helical_dom_sf"/>
</dbReference>
<keyword evidence="4" id="KW-0472">Membrane</keyword>
<reference evidence="5 6" key="1">
    <citation type="submission" date="2015-11" db="EMBL/GenBank/DDBJ databases">
        <title>Genomic analysis of 38 Legionella species identifies large and diverse effector repertoires.</title>
        <authorList>
            <person name="Burstein D."/>
            <person name="Amaro F."/>
            <person name="Zusman T."/>
            <person name="Lifshitz Z."/>
            <person name="Cohen O."/>
            <person name="Gilbert J.A."/>
            <person name="Pupko T."/>
            <person name="Shuman H.A."/>
            <person name="Segal G."/>
        </authorList>
    </citation>
    <scope>NUCLEOTIDE SEQUENCE [LARGE SCALE GENOMIC DNA]</scope>
    <source>
        <strain evidence="5 6">ATCC 43878</strain>
    </source>
</reference>
<organism evidence="5 6">
    <name type="scientific">Legionella brunensis</name>
    <dbReference type="NCBI Taxonomy" id="29422"/>
    <lineage>
        <taxon>Bacteria</taxon>
        <taxon>Pseudomonadati</taxon>
        <taxon>Pseudomonadota</taxon>
        <taxon>Gammaproteobacteria</taxon>
        <taxon>Legionellales</taxon>
        <taxon>Legionellaceae</taxon>
        <taxon>Legionella</taxon>
    </lineage>
</organism>
<evidence type="ECO:0000313" key="6">
    <source>
        <dbReference type="Proteomes" id="UP000054742"/>
    </source>
</evidence>
<evidence type="ECO:0000313" key="5">
    <source>
        <dbReference type="EMBL" id="KTC87028.1"/>
    </source>
</evidence>
<feature type="transmembrane region" description="Helical" evidence="4">
    <location>
        <begin position="441"/>
        <end position="458"/>
    </location>
</feature>
<dbReference type="EMBL" id="LNXV01000003">
    <property type="protein sequence ID" value="KTC87028.1"/>
    <property type="molecule type" value="Genomic_DNA"/>
</dbReference>
<dbReference type="InterPro" id="IPR051012">
    <property type="entry name" value="CellSynth/LPSAsmb/PSIAsmb"/>
</dbReference>
<comment type="caution">
    <text evidence="5">The sequence shown here is derived from an EMBL/GenBank/DDBJ whole genome shotgun (WGS) entry which is preliminary data.</text>
</comment>
<dbReference type="Gene3D" id="1.25.40.10">
    <property type="entry name" value="Tetratricopeptide repeat domain"/>
    <property type="match status" value="2"/>
</dbReference>
<evidence type="ECO:0000256" key="4">
    <source>
        <dbReference type="SAM" id="Phobius"/>
    </source>
</evidence>
<dbReference type="PANTHER" id="PTHR45586:SF1">
    <property type="entry name" value="LIPOPOLYSACCHARIDE ASSEMBLY PROTEIN B"/>
    <property type="match status" value="1"/>
</dbReference>
<keyword evidence="1" id="KW-0677">Repeat</keyword>
<dbReference type="SMART" id="SM00028">
    <property type="entry name" value="TPR"/>
    <property type="match status" value="3"/>
</dbReference>
<feature type="transmembrane region" description="Helical" evidence="4">
    <location>
        <begin position="470"/>
        <end position="488"/>
    </location>
</feature>
<sequence length="492" mass="57328">MKLSKIIVTFISCFVLMNTAFSQDKIIETKNISGSSNYQLENILNDFSLLSWDAREKELQNVIDKIERLATTSDKNLFLARAYTIFPGKKYVNLNKASNLIENYLKHNPESYEGYLVRAKFIIEKNDLDFFRYMVKPSKEKIKEHNEAHDQALGEIEKSLKIKDSAEGYQLKARLSEGEEKIKLLEKSISINHNYNEAWRELVSELRYKHRYDEAFSKLGEWIKNTQNPNLTIEILRELASVLRDQREPQNSVQVLNTALAIRNKTGSDGLDTIYSALDDIYLDLARSYKDAKDTKHAEEYYKKYLILNPKSWYTRFELAYLYDSSGQVNKAITQYEQVLAYNKNSSSSIYNLGLLYEKIDEEKSKELFIKYIKLNIDKEDEHSIKWIENAKSQLRSMGVFDYPQSKKELENLKPKSSSLSKWLLLLFLLPFSWKYKKATRFIIISSMTAAVVFISIIEADSSDPSLVKAFLYFIPVVCTGTFLLYVFRKQQ</sequence>
<gene>
    <name evidence="5" type="ORF">Lbru_0257</name>
</gene>
<keyword evidence="4" id="KW-1133">Transmembrane helix</keyword>
<dbReference type="PANTHER" id="PTHR45586">
    <property type="entry name" value="TPR REPEAT-CONTAINING PROTEIN PA4667"/>
    <property type="match status" value="1"/>
</dbReference>
<accession>A0A0W0SUT6</accession>
<proteinExistence type="predicted"/>
<dbReference type="SUPFAM" id="SSF48452">
    <property type="entry name" value="TPR-like"/>
    <property type="match status" value="2"/>
</dbReference>
<name>A0A0W0SUT6_9GAMM</name>
<evidence type="ECO:0000256" key="3">
    <source>
        <dbReference type="PROSITE-ProRule" id="PRU00339"/>
    </source>
</evidence>
<dbReference type="RefSeq" id="WP_058440365.1">
    <property type="nucleotide sequence ID" value="NZ_CAAAHU010000001.1"/>
</dbReference>
<keyword evidence="2 3" id="KW-0802">TPR repeat</keyword>
<keyword evidence="6" id="KW-1185">Reference proteome</keyword>
<feature type="repeat" description="TPR" evidence="3">
    <location>
        <begin position="279"/>
        <end position="312"/>
    </location>
</feature>
<dbReference type="InterPro" id="IPR019734">
    <property type="entry name" value="TPR_rpt"/>
</dbReference>
<dbReference type="PATRIC" id="fig|29422.6.peg.267"/>
<dbReference type="Proteomes" id="UP000054742">
    <property type="component" value="Unassembled WGS sequence"/>
</dbReference>